<dbReference type="GO" id="GO:0005576">
    <property type="term" value="C:extracellular region"/>
    <property type="evidence" value="ECO:0007669"/>
    <property type="project" value="UniProtKB-SubCell"/>
</dbReference>
<keyword evidence="3 5" id="KW-0732">Signal</keyword>
<evidence type="ECO:0000256" key="2">
    <source>
        <dbReference type="ARBA" id="ARBA00022525"/>
    </source>
</evidence>
<protein>
    <recommendedName>
        <fullName evidence="6">Frog antimicrobial peptide propeptide domain-containing protein</fullName>
    </recommendedName>
</protein>
<dbReference type="InterPro" id="IPR004275">
    <property type="entry name" value="Frog_antimicrobial_propeptide"/>
</dbReference>
<dbReference type="Proteomes" id="UP000824782">
    <property type="component" value="Unassembled WGS sequence"/>
</dbReference>
<feature type="chain" id="PRO_5043518390" description="Frog antimicrobial peptide propeptide domain-containing protein" evidence="5">
    <location>
        <begin position="23"/>
        <end position="74"/>
    </location>
</feature>
<sequence>MTILKKSPFLVLLLGFVSLSICNDEKREEEEEHDEETEDKRELSEDRGEQLRLYGQLYPCKFPRLGGPKCLAVS</sequence>
<feature type="signal peptide" evidence="5">
    <location>
        <begin position="1"/>
        <end position="22"/>
    </location>
</feature>
<feature type="compositionally biased region" description="Basic and acidic residues" evidence="4">
    <location>
        <begin position="38"/>
        <end position="47"/>
    </location>
</feature>
<keyword evidence="2" id="KW-0964">Secreted</keyword>
<evidence type="ECO:0000256" key="4">
    <source>
        <dbReference type="SAM" id="MobiDB-lite"/>
    </source>
</evidence>
<evidence type="ECO:0000256" key="5">
    <source>
        <dbReference type="SAM" id="SignalP"/>
    </source>
</evidence>
<comment type="caution">
    <text evidence="7">The sequence shown here is derived from an EMBL/GenBank/DDBJ whole genome shotgun (WGS) entry which is preliminary data.</text>
</comment>
<feature type="domain" description="Frog antimicrobial peptide propeptide" evidence="6">
    <location>
        <begin position="3"/>
        <end position="42"/>
    </location>
</feature>
<keyword evidence="8" id="KW-1185">Reference proteome</keyword>
<evidence type="ECO:0000313" key="8">
    <source>
        <dbReference type="Proteomes" id="UP000824782"/>
    </source>
</evidence>
<proteinExistence type="predicted"/>
<evidence type="ECO:0000313" key="7">
    <source>
        <dbReference type="EMBL" id="KAG8547797.1"/>
    </source>
</evidence>
<evidence type="ECO:0000256" key="3">
    <source>
        <dbReference type="ARBA" id="ARBA00022729"/>
    </source>
</evidence>
<dbReference type="EMBL" id="WNYA01000609">
    <property type="protein sequence ID" value="KAG8547797.1"/>
    <property type="molecule type" value="Genomic_DNA"/>
</dbReference>
<evidence type="ECO:0000256" key="1">
    <source>
        <dbReference type="ARBA" id="ARBA00004613"/>
    </source>
</evidence>
<dbReference type="Pfam" id="PF03032">
    <property type="entry name" value="FSAP_sig_propep"/>
    <property type="match status" value="1"/>
</dbReference>
<name>A0AAV6ZE61_ENGPU</name>
<accession>A0AAV6ZE61</accession>
<gene>
    <name evidence="7" type="ORF">GDO81_027468</name>
</gene>
<comment type="subcellular location">
    <subcellularLocation>
        <location evidence="1">Secreted</location>
    </subcellularLocation>
</comment>
<dbReference type="AlphaFoldDB" id="A0AAV6ZE61"/>
<feature type="compositionally biased region" description="Acidic residues" evidence="4">
    <location>
        <begin position="27"/>
        <end position="37"/>
    </location>
</feature>
<feature type="region of interest" description="Disordered" evidence="4">
    <location>
        <begin position="25"/>
        <end position="47"/>
    </location>
</feature>
<evidence type="ECO:0000259" key="6">
    <source>
        <dbReference type="Pfam" id="PF03032"/>
    </source>
</evidence>
<organism evidence="7 8">
    <name type="scientific">Engystomops pustulosus</name>
    <name type="common">Tungara frog</name>
    <name type="synonym">Physalaemus pustulosus</name>
    <dbReference type="NCBI Taxonomy" id="76066"/>
    <lineage>
        <taxon>Eukaryota</taxon>
        <taxon>Metazoa</taxon>
        <taxon>Chordata</taxon>
        <taxon>Craniata</taxon>
        <taxon>Vertebrata</taxon>
        <taxon>Euteleostomi</taxon>
        <taxon>Amphibia</taxon>
        <taxon>Batrachia</taxon>
        <taxon>Anura</taxon>
        <taxon>Neobatrachia</taxon>
        <taxon>Hyloidea</taxon>
        <taxon>Leptodactylidae</taxon>
        <taxon>Leiuperinae</taxon>
        <taxon>Engystomops</taxon>
    </lineage>
</organism>
<reference evidence="7" key="1">
    <citation type="thesis" date="2020" institute="ProQuest LLC" country="789 East Eisenhower Parkway, Ann Arbor, MI, USA">
        <title>Comparative Genomics and Chromosome Evolution.</title>
        <authorList>
            <person name="Mudd A.B."/>
        </authorList>
    </citation>
    <scope>NUCLEOTIDE SEQUENCE</scope>
    <source>
        <strain evidence="7">237g6f4</strain>
        <tissue evidence="7">Blood</tissue>
    </source>
</reference>